<keyword evidence="4" id="KW-0812">Transmembrane</keyword>
<gene>
    <name evidence="7" type="ORF">N783_05525</name>
</gene>
<keyword evidence="1" id="KW-0436">Ligase</keyword>
<evidence type="ECO:0000256" key="3">
    <source>
        <dbReference type="ARBA" id="ARBA00022840"/>
    </source>
</evidence>
<dbReference type="EMBL" id="AVPF01000014">
    <property type="protein sequence ID" value="KGX89556.1"/>
    <property type="molecule type" value="Genomic_DNA"/>
</dbReference>
<dbReference type="PANTHER" id="PTHR43024:SF1">
    <property type="entry name" value="UDP-N-ACETYLMURAMOYL-TRIPEPTIDE--D-ALANYL-D-ALANINE LIGASE"/>
    <property type="match status" value="1"/>
</dbReference>
<dbReference type="InterPro" id="IPR004101">
    <property type="entry name" value="Mur_ligase_C"/>
</dbReference>
<evidence type="ECO:0000313" key="7">
    <source>
        <dbReference type="EMBL" id="KGX89556.1"/>
    </source>
</evidence>
<organism evidence="7 8">
    <name type="scientific">Pontibacillus marinus BH030004 = DSM 16465</name>
    <dbReference type="NCBI Taxonomy" id="1385511"/>
    <lineage>
        <taxon>Bacteria</taxon>
        <taxon>Bacillati</taxon>
        <taxon>Bacillota</taxon>
        <taxon>Bacilli</taxon>
        <taxon>Bacillales</taxon>
        <taxon>Bacillaceae</taxon>
        <taxon>Pontibacillus</taxon>
    </lineage>
</organism>
<feature type="domain" description="Mur ligase central" evidence="6">
    <location>
        <begin position="178"/>
        <end position="367"/>
    </location>
</feature>
<keyword evidence="4" id="KW-0472">Membrane</keyword>
<dbReference type="SUPFAM" id="SSF53623">
    <property type="entry name" value="MurD-like peptide ligases, catalytic domain"/>
    <property type="match status" value="1"/>
</dbReference>
<sequence length="521" mass="59243">MLNILWIAAILAWLSYAVFKTKKSVHMFQLNSYRNERFMRWMKGNKTKPFPPKEFLVLIGWIGGPFIGLISFTAIYALIAFLRKEEPQKKKLVYTPRVKRLLTTLGIIHILILLGTLLLIESTLLILTVLFLANLFLYHLLMLAKVVNQPIEKGINQRYFNDAENRIQSMNDLKVVGITGSFGKTSTKNVLNQVLSSSANTLMTPESFNTKLGNTITIRRDLKPYHEYYIAEMGAKQENDIQEICDLVHQKYAILTAIGEQHLETFKSLDNIKKTKYEIIESLPEDGIGFLNMDDENIMSYTPKNPVRKVYYGIDSEDAEYRAYDLQSHKKGTTFKVQHKDQGLIGEFETKLLGKHNIYNILASIAFAMEMGISVDKIKLGVKQITPVEHRMEIKKGGGNITIIDDSFNSNPTGSKMALEVLGNMEGYRVLVTPGMIELGEKQYEYNKRLGGYAAENCDYVILVGKKQTEPIQDGLKESNYPDEQIYVAQHLNDALQHMHQIAKPGTIALLENDLPDTFNE</sequence>
<feature type="transmembrane region" description="Helical" evidence="4">
    <location>
        <begin position="126"/>
        <end position="144"/>
    </location>
</feature>
<accession>A0A0A5G8U2</accession>
<comment type="caution">
    <text evidence="7">The sequence shown here is derived from an EMBL/GenBank/DDBJ whole genome shotgun (WGS) entry which is preliminary data.</text>
</comment>
<keyword evidence="8" id="KW-1185">Reference proteome</keyword>
<evidence type="ECO:0000313" key="8">
    <source>
        <dbReference type="Proteomes" id="UP000030403"/>
    </source>
</evidence>
<dbReference type="Gene3D" id="3.40.1190.10">
    <property type="entry name" value="Mur-like, catalytic domain"/>
    <property type="match status" value="1"/>
</dbReference>
<feature type="transmembrane region" description="Helical" evidence="4">
    <location>
        <begin position="55"/>
        <end position="81"/>
    </location>
</feature>
<reference evidence="7 8" key="1">
    <citation type="submission" date="2013-08" db="EMBL/GenBank/DDBJ databases">
        <authorList>
            <person name="Huang J."/>
            <person name="Wang G."/>
        </authorList>
    </citation>
    <scope>NUCLEOTIDE SEQUENCE [LARGE SCALE GENOMIC DNA]</scope>
    <source>
        <strain evidence="7 8">BH030004</strain>
    </source>
</reference>
<dbReference type="RefSeq" id="WP_027445575.1">
    <property type="nucleotide sequence ID" value="NZ_AULJ01000012.1"/>
</dbReference>
<dbReference type="SUPFAM" id="SSF53244">
    <property type="entry name" value="MurD-like peptide ligases, peptide-binding domain"/>
    <property type="match status" value="1"/>
</dbReference>
<proteinExistence type="predicted"/>
<keyword evidence="3" id="KW-0067">ATP-binding</keyword>
<dbReference type="InterPro" id="IPR051046">
    <property type="entry name" value="MurCDEF_CellWall_CoF430Synth"/>
</dbReference>
<evidence type="ECO:0000256" key="1">
    <source>
        <dbReference type="ARBA" id="ARBA00022598"/>
    </source>
</evidence>
<dbReference type="eggNOG" id="COG0770">
    <property type="taxonomic scope" value="Bacteria"/>
</dbReference>
<dbReference type="AlphaFoldDB" id="A0A0A5G8U2"/>
<dbReference type="InterPro" id="IPR013221">
    <property type="entry name" value="Mur_ligase_cen"/>
</dbReference>
<feature type="transmembrane region" description="Helical" evidence="4">
    <location>
        <begin position="101"/>
        <end position="120"/>
    </location>
</feature>
<protein>
    <submittedName>
        <fullName evidence="7">UDP-N-acetylmuramyl peptide synthase</fullName>
    </submittedName>
</protein>
<dbReference type="InterPro" id="IPR036565">
    <property type="entry name" value="Mur-like_cat_sf"/>
</dbReference>
<dbReference type="Gene3D" id="3.90.190.20">
    <property type="entry name" value="Mur ligase, C-terminal domain"/>
    <property type="match status" value="1"/>
</dbReference>
<dbReference type="PANTHER" id="PTHR43024">
    <property type="entry name" value="UDP-N-ACETYLMURAMOYL-TRIPEPTIDE--D-ALANYL-D-ALANINE LIGASE"/>
    <property type="match status" value="1"/>
</dbReference>
<dbReference type="Pfam" id="PF02875">
    <property type="entry name" value="Mur_ligase_C"/>
    <property type="match status" value="1"/>
</dbReference>
<evidence type="ECO:0000259" key="5">
    <source>
        <dbReference type="Pfam" id="PF02875"/>
    </source>
</evidence>
<keyword evidence="4" id="KW-1133">Transmembrane helix</keyword>
<feature type="domain" description="Mur ligase C-terminal" evidence="5">
    <location>
        <begin position="390"/>
        <end position="510"/>
    </location>
</feature>
<keyword evidence="2" id="KW-0547">Nucleotide-binding</keyword>
<evidence type="ECO:0000256" key="4">
    <source>
        <dbReference type="SAM" id="Phobius"/>
    </source>
</evidence>
<dbReference type="GO" id="GO:0016881">
    <property type="term" value="F:acid-amino acid ligase activity"/>
    <property type="evidence" value="ECO:0007669"/>
    <property type="project" value="InterPro"/>
</dbReference>
<dbReference type="InterPro" id="IPR036615">
    <property type="entry name" value="Mur_ligase_C_dom_sf"/>
</dbReference>
<dbReference type="Pfam" id="PF08245">
    <property type="entry name" value="Mur_ligase_M"/>
    <property type="match status" value="1"/>
</dbReference>
<evidence type="ECO:0000256" key="2">
    <source>
        <dbReference type="ARBA" id="ARBA00022741"/>
    </source>
</evidence>
<name>A0A0A5G8U2_9BACI</name>
<evidence type="ECO:0000259" key="6">
    <source>
        <dbReference type="Pfam" id="PF08245"/>
    </source>
</evidence>
<dbReference type="STRING" id="1385511.GCA_000425225_01218"/>
<dbReference type="GO" id="GO:0005524">
    <property type="term" value="F:ATP binding"/>
    <property type="evidence" value="ECO:0007669"/>
    <property type="project" value="UniProtKB-KW"/>
</dbReference>
<dbReference type="Proteomes" id="UP000030403">
    <property type="component" value="Unassembled WGS sequence"/>
</dbReference>